<feature type="transmembrane region" description="Helical" evidence="12">
    <location>
        <begin position="12"/>
        <end position="32"/>
    </location>
</feature>
<keyword evidence="4" id="KW-0597">Phosphoprotein</keyword>
<dbReference type="Gene3D" id="6.10.340.10">
    <property type="match status" value="1"/>
</dbReference>
<dbReference type="RefSeq" id="WP_258421332.1">
    <property type="nucleotide sequence ID" value="NZ_JANSUY010000001.1"/>
</dbReference>
<dbReference type="EC" id="2.7.13.3" evidence="3"/>
<keyword evidence="5" id="KW-0808">Transferase</keyword>
<name>A0A9X2SXD5_9BACT</name>
<dbReference type="CDD" id="cd00075">
    <property type="entry name" value="HATPase"/>
    <property type="match status" value="1"/>
</dbReference>
<keyword evidence="6 12" id="KW-0812">Transmembrane</keyword>
<reference evidence="15" key="1">
    <citation type="submission" date="2022-08" db="EMBL/GenBank/DDBJ databases">
        <authorList>
            <person name="Zhang D."/>
        </authorList>
    </citation>
    <scope>NUCLEOTIDE SEQUENCE</scope>
    <source>
        <strain evidence="15">XJ19-11</strain>
    </source>
</reference>
<dbReference type="InterPro" id="IPR004358">
    <property type="entry name" value="Sig_transdc_His_kin-like_C"/>
</dbReference>
<dbReference type="Pfam" id="PF00672">
    <property type="entry name" value="HAMP"/>
    <property type="match status" value="1"/>
</dbReference>
<evidence type="ECO:0000259" key="13">
    <source>
        <dbReference type="PROSITE" id="PS50109"/>
    </source>
</evidence>
<dbReference type="SMART" id="SM00387">
    <property type="entry name" value="HATPase_c"/>
    <property type="match status" value="1"/>
</dbReference>
<comment type="subcellular location">
    <subcellularLocation>
        <location evidence="2">Membrane</location>
        <topology evidence="2">Multi-pass membrane protein</topology>
    </subcellularLocation>
</comment>
<dbReference type="SUPFAM" id="SSF47384">
    <property type="entry name" value="Homodimeric domain of signal transducing histidine kinase"/>
    <property type="match status" value="1"/>
</dbReference>
<proteinExistence type="predicted"/>
<evidence type="ECO:0000256" key="9">
    <source>
        <dbReference type="ARBA" id="ARBA00023012"/>
    </source>
</evidence>
<evidence type="ECO:0000256" key="8">
    <source>
        <dbReference type="ARBA" id="ARBA00022989"/>
    </source>
</evidence>
<dbReference type="InterPro" id="IPR005467">
    <property type="entry name" value="His_kinase_dom"/>
</dbReference>
<evidence type="ECO:0000256" key="12">
    <source>
        <dbReference type="SAM" id="Phobius"/>
    </source>
</evidence>
<dbReference type="InterPro" id="IPR003661">
    <property type="entry name" value="HisK_dim/P_dom"/>
</dbReference>
<keyword evidence="9" id="KW-0902">Two-component regulatory system</keyword>
<dbReference type="PRINTS" id="PR00344">
    <property type="entry name" value="BCTRLSENSOR"/>
</dbReference>
<evidence type="ECO:0000313" key="15">
    <source>
        <dbReference type="EMBL" id="MCR9013429.1"/>
    </source>
</evidence>
<keyword evidence="16" id="KW-1185">Reference proteome</keyword>
<dbReference type="Proteomes" id="UP001142175">
    <property type="component" value="Unassembled WGS sequence"/>
</dbReference>
<evidence type="ECO:0000256" key="7">
    <source>
        <dbReference type="ARBA" id="ARBA00022777"/>
    </source>
</evidence>
<dbReference type="InterPro" id="IPR036890">
    <property type="entry name" value="HATPase_C_sf"/>
</dbReference>
<dbReference type="SUPFAM" id="SSF55874">
    <property type="entry name" value="ATPase domain of HSP90 chaperone/DNA topoisomerase II/histidine kinase"/>
    <property type="match status" value="1"/>
</dbReference>
<gene>
    <name evidence="15" type="ORF">NU887_00210</name>
</gene>
<dbReference type="PROSITE" id="PS50885">
    <property type="entry name" value="HAMP"/>
    <property type="match status" value="1"/>
</dbReference>
<feature type="domain" description="Histidine kinase" evidence="13">
    <location>
        <begin position="246"/>
        <end position="459"/>
    </location>
</feature>
<sequence length="459" mass="52613">MNLPYKIRLSIYLTGASALIVLLAFWLIYGVANWTLIRIIDQDLALETKVHQDQITVVDGKIRFSHKDEWEEEEHKEIQFHPIFIEIVDPEGNQLDNSPNLGNLRLGFQKNHSSDIEGYNQFLGNQELRQMQIALKHEGKIEGYLLVATSFEESRNLLNNLRIILFLLYPLILISLFLTMRFLAGKSIQPVDKITKRAKMISQKNLNERIPLPENNDEIKALTVAINDLLERLEEAMKREQQFTSDASHELRTPLSVLKGNFEVLIRKPREQHEYIAKVKSGLEEIDKLNSIIDQLLALARFQKDAWDIHEIDLGSIAQEVTDSIFKSKGRQVHFQNRYELPLYVQSNEKSVFIILNNLLQNALKYSKEDTEVSISIWREDSNGILEVKDNGIGIDKEAQSKVFNPFYRENSPELGKVQGSGLGLSIVKKLCDQLGISIFLQSEKGHGTAVRLIFPDKV</sequence>
<evidence type="ECO:0000256" key="1">
    <source>
        <dbReference type="ARBA" id="ARBA00000085"/>
    </source>
</evidence>
<evidence type="ECO:0000256" key="11">
    <source>
        <dbReference type="SAM" id="Coils"/>
    </source>
</evidence>
<dbReference type="EMBL" id="JANSUY010000001">
    <property type="protein sequence ID" value="MCR9013429.1"/>
    <property type="molecule type" value="Genomic_DNA"/>
</dbReference>
<keyword evidence="10 12" id="KW-0472">Membrane</keyword>
<dbReference type="GO" id="GO:0000155">
    <property type="term" value="F:phosphorelay sensor kinase activity"/>
    <property type="evidence" value="ECO:0007669"/>
    <property type="project" value="InterPro"/>
</dbReference>
<dbReference type="CDD" id="cd00082">
    <property type="entry name" value="HisKA"/>
    <property type="match status" value="1"/>
</dbReference>
<dbReference type="AlphaFoldDB" id="A0A9X2SXD5"/>
<protein>
    <recommendedName>
        <fullName evidence="3">histidine kinase</fullName>
        <ecNumber evidence="3">2.7.13.3</ecNumber>
    </recommendedName>
</protein>
<dbReference type="PANTHER" id="PTHR45436:SF15">
    <property type="entry name" value="SENSOR HISTIDINE KINASE CUSS"/>
    <property type="match status" value="1"/>
</dbReference>
<feature type="domain" description="HAMP" evidence="14">
    <location>
        <begin position="185"/>
        <end position="238"/>
    </location>
</feature>
<evidence type="ECO:0000259" key="14">
    <source>
        <dbReference type="PROSITE" id="PS50885"/>
    </source>
</evidence>
<dbReference type="Pfam" id="PF02518">
    <property type="entry name" value="HATPase_c"/>
    <property type="match status" value="1"/>
</dbReference>
<dbReference type="InterPro" id="IPR050428">
    <property type="entry name" value="TCS_sensor_his_kinase"/>
</dbReference>
<comment type="catalytic activity">
    <reaction evidence="1">
        <text>ATP + protein L-histidine = ADP + protein N-phospho-L-histidine.</text>
        <dbReference type="EC" id="2.7.13.3"/>
    </reaction>
</comment>
<evidence type="ECO:0000256" key="6">
    <source>
        <dbReference type="ARBA" id="ARBA00022692"/>
    </source>
</evidence>
<keyword evidence="11" id="KW-0175">Coiled coil</keyword>
<dbReference type="Gene3D" id="3.30.565.10">
    <property type="entry name" value="Histidine kinase-like ATPase, C-terminal domain"/>
    <property type="match status" value="1"/>
</dbReference>
<feature type="coiled-coil region" evidence="11">
    <location>
        <begin position="219"/>
        <end position="246"/>
    </location>
</feature>
<dbReference type="PROSITE" id="PS50109">
    <property type="entry name" value="HIS_KIN"/>
    <property type="match status" value="1"/>
</dbReference>
<dbReference type="SUPFAM" id="SSF158472">
    <property type="entry name" value="HAMP domain-like"/>
    <property type="match status" value="1"/>
</dbReference>
<keyword evidence="8 12" id="KW-1133">Transmembrane helix</keyword>
<evidence type="ECO:0000313" key="16">
    <source>
        <dbReference type="Proteomes" id="UP001142175"/>
    </source>
</evidence>
<evidence type="ECO:0000256" key="4">
    <source>
        <dbReference type="ARBA" id="ARBA00022553"/>
    </source>
</evidence>
<dbReference type="SMART" id="SM00304">
    <property type="entry name" value="HAMP"/>
    <property type="match status" value="1"/>
</dbReference>
<dbReference type="InterPro" id="IPR003660">
    <property type="entry name" value="HAMP_dom"/>
</dbReference>
<organism evidence="15 16">
    <name type="scientific">Aquiflexum gelatinilyticum</name>
    <dbReference type="NCBI Taxonomy" id="2961943"/>
    <lineage>
        <taxon>Bacteria</taxon>
        <taxon>Pseudomonadati</taxon>
        <taxon>Bacteroidota</taxon>
        <taxon>Cytophagia</taxon>
        <taxon>Cytophagales</taxon>
        <taxon>Cyclobacteriaceae</taxon>
        <taxon>Aquiflexum</taxon>
    </lineage>
</organism>
<dbReference type="GO" id="GO:0005886">
    <property type="term" value="C:plasma membrane"/>
    <property type="evidence" value="ECO:0007669"/>
    <property type="project" value="TreeGrafter"/>
</dbReference>
<dbReference type="Gene3D" id="1.10.287.130">
    <property type="match status" value="1"/>
</dbReference>
<evidence type="ECO:0000256" key="2">
    <source>
        <dbReference type="ARBA" id="ARBA00004141"/>
    </source>
</evidence>
<dbReference type="InterPro" id="IPR036097">
    <property type="entry name" value="HisK_dim/P_sf"/>
</dbReference>
<evidence type="ECO:0000256" key="3">
    <source>
        <dbReference type="ARBA" id="ARBA00012438"/>
    </source>
</evidence>
<evidence type="ECO:0000256" key="10">
    <source>
        <dbReference type="ARBA" id="ARBA00023136"/>
    </source>
</evidence>
<dbReference type="SMART" id="SM00388">
    <property type="entry name" value="HisKA"/>
    <property type="match status" value="1"/>
</dbReference>
<feature type="transmembrane region" description="Helical" evidence="12">
    <location>
        <begin position="163"/>
        <end position="184"/>
    </location>
</feature>
<comment type="caution">
    <text evidence="15">The sequence shown here is derived from an EMBL/GenBank/DDBJ whole genome shotgun (WGS) entry which is preliminary data.</text>
</comment>
<dbReference type="CDD" id="cd06225">
    <property type="entry name" value="HAMP"/>
    <property type="match status" value="1"/>
</dbReference>
<evidence type="ECO:0000256" key="5">
    <source>
        <dbReference type="ARBA" id="ARBA00022679"/>
    </source>
</evidence>
<dbReference type="InterPro" id="IPR003594">
    <property type="entry name" value="HATPase_dom"/>
</dbReference>
<accession>A0A9X2SXD5</accession>
<dbReference type="PANTHER" id="PTHR45436">
    <property type="entry name" value="SENSOR HISTIDINE KINASE YKOH"/>
    <property type="match status" value="1"/>
</dbReference>
<dbReference type="Pfam" id="PF00512">
    <property type="entry name" value="HisKA"/>
    <property type="match status" value="1"/>
</dbReference>
<keyword evidence="7 15" id="KW-0418">Kinase</keyword>